<evidence type="ECO:0000256" key="1">
    <source>
        <dbReference type="SAM" id="MobiDB-lite"/>
    </source>
</evidence>
<dbReference type="EMBL" id="JABANM010007323">
    <property type="protein sequence ID" value="KAF4744452.1"/>
    <property type="molecule type" value="Genomic_DNA"/>
</dbReference>
<gene>
    <name evidence="2" type="ORF">FOZ62_022818</name>
</gene>
<evidence type="ECO:0000313" key="3">
    <source>
        <dbReference type="Proteomes" id="UP000574390"/>
    </source>
</evidence>
<sequence length="210" mass="22281">MTSVESGLATFLYATVHGKKREVSPPGIAVYICQDSSGTIVCAENKRTDCSFVIELDASESKNVVSSRGSMTTQDTIPPMTRAVLMTLSPEKNATKFQLSLAMAHGVQPGDGGGGIFFPPPADVTMHVFLPIAHRPQQIVSSSTSSSSAAAESSAQPPSTQQRIKTLFDEFARGIDSALKLLGLRPGAQEDDLCGVVSRNQIRCIGHDSQ</sequence>
<proteinExistence type="predicted"/>
<feature type="compositionally biased region" description="Low complexity" evidence="1">
    <location>
        <begin position="141"/>
        <end position="161"/>
    </location>
</feature>
<dbReference type="Proteomes" id="UP000574390">
    <property type="component" value="Unassembled WGS sequence"/>
</dbReference>
<name>A0A7J6TIG1_PEROL</name>
<accession>A0A7J6TIG1</accession>
<organism evidence="2 3">
    <name type="scientific">Perkinsus olseni</name>
    <name type="common">Perkinsus atlanticus</name>
    <dbReference type="NCBI Taxonomy" id="32597"/>
    <lineage>
        <taxon>Eukaryota</taxon>
        <taxon>Sar</taxon>
        <taxon>Alveolata</taxon>
        <taxon>Perkinsozoa</taxon>
        <taxon>Perkinsea</taxon>
        <taxon>Perkinsida</taxon>
        <taxon>Perkinsidae</taxon>
        <taxon>Perkinsus</taxon>
    </lineage>
</organism>
<protein>
    <submittedName>
        <fullName evidence="2">Uncharacterized protein</fullName>
    </submittedName>
</protein>
<reference evidence="2 3" key="1">
    <citation type="submission" date="2020-04" db="EMBL/GenBank/DDBJ databases">
        <title>Perkinsus olseni comparative genomics.</title>
        <authorList>
            <person name="Bogema D.R."/>
        </authorList>
    </citation>
    <scope>NUCLEOTIDE SEQUENCE [LARGE SCALE GENOMIC DNA]</scope>
    <source>
        <strain evidence="2">ATCC PRA-205</strain>
    </source>
</reference>
<comment type="caution">
    <text evidence="2">The sequence shown here is derived from an EMBL/GenBank/DDBJ whole genome shotgun (WGS) entry which is preliminary data.</text>
</comment>
<dbReference type="AlphaFoldDB" id="A0A7J6TIG1"/>
<feature type="region of interest" description="Disordered" evidence="1">
    <location>
        <begin position="140"/>
        <end position="162"/>
    </location>
</feature>
<evidence type="ECO:0000313" key="2">
    <source>
        <dbReference type="EMBL" id="KAF4744452.1"/>
    </source>
</evidence>